<evidence type="ECO:0000313" key="4">
    <source>
        <dbReference type="Proteomes" id="UP000679179"/>
    </source>
</evidence>
<evidence type="ECO:0000259" key="1">
    <source>
        <dbReference type="Pfam" id="PF04256"/>
    </source>
</evidence>
<organism evidence="3 4">
    <name type="scientific">Clostridium polyendosporum</name>
    <dbReference type="NCBI Taxonomy" id="69208"/>
    <lineage>
        <taxon>Bacteria</taxon>
        <taxon>Bacillati</taxon>
        <taxon>Bacillota</taxon>
        <taxon>Clostridia</taxon>
        <taxon>Eubacteriales</taxon>
        <taxon>Clostridiaceae</taxon>
        <taxon>Clostridium</taxon>
    </lineage>
</organism>
<reference evidence="3" key="1">
    <citation type="submission" date="2021-03" db="EMBL/GenBank/DDBJ databases">
        <title>Taxonomic study of Clostridium polyendosporum from meadow-gley soil under rice.</title>
        <authorList>
            <person name="Kobayashi H."/>
            <person name="Tanizawa Y."/>
            <person name="Yagura M."/>
        </authorList>
    </citation>
    <scope>NUCLEOTIDE SEQUENCE</scope>
    <source>
        <strain evidence="3">JCM 30710</strain>
    </source>
</reference>
<dbReference type="InterPro" id="IPR041652">
    <property type="entry name" value="DUF5616"/>
</dbReference>
<dbReference type="AlphaFoldDB" id="A0A919VE68"/>
<feature type="domain" description="DUF434" evidence="1">
    <location>
        <begin position="62"/>
        <end position="114"/>
    </location>
</feature>
<proteinExistence type="predicted"/>
<gene>
    <name evidence="3" type="ORF">CPJCM30710_14800</name>
</gene>
<comment type="caution">
    <text evidence="3">The sequence shown here is derived from an EMBL/GenBank/DDBJ whole genome shotgun (WGS) entry which is preliminary data.</text>
</comment>
<dbReference type="PANTHER" id="PTHR42252">
    <property type="entry name" value="DUF5616 DOMAIN-CONTAINING PROTEIN"/>
    <property type="match status" value="1"/>
</dbReference>
<name>A0A919VE68_9CLOT</name>
<dbReference type="Pfam" id="PF18481">
    <property type="entry name" value="DUF5616"/>
    <property type="match status" value="1"/>
</dbReference>
<protein>
    <recommendedName>
        <fullName evidence="5">DUF434 domain-containing protein</fullName>
    </recommendedName>
</protein>
<keyword evidence="4" id="KW-1185">Reference proteome</keyword>
<evidence type="ECO:0000313" key="3">
    <source>
        <dbReference type="EMBL" id="GIM28814.1"/>
    </source>
</evidence>
<dbReference type="PANTHER" id="PTHR42252:SF1">
    <property type="entry name" value="DUF434 DOMAIN-CONTAINING PROTEIN"/>
    <property type="match status" value="1"/>
</dbReference>
<dbReference type="InterPro" id="IPR007368">
    <property type="entry name" value="DUF434"/>
</dbReference>
<dbReference type="RefSeq" id="WP_308442612.1">
    <property type="nucleotide sequence ID" value="NZ_BOPZ01000010.1"/>
</dbReference>
<feature type="domain" description="DUF5616" evidence="2">
    <location>
        <begin position="123"/>
        <end position="257"/>
    </location>
</feature>
<evidence type="ECO:0000259" key="2">
    <source>
        <dbReference type="Pfam" id="PF18481"/>
    </source>
</evidence>
<accession>A0A919VE68</accession>
<dbReference type="Pfam" id="PF04256">
    <property type="entry name" value="DUF434"/>
    <property type="match status" value="1"/>
</dbReference>
<dbReference type="Proteomes" id="UP000679179">
    <property type="component" value="Unassembled WGS sequence"/>
</dbReference>
<evidence type="ECO:0008006" key="5">
    <source>
        <dbReference type="Google" id="ProtNLM"/>
    </source>
</evidence>
<sequence>MSFDEKYFLNNKIGSQIDEVWKLEEQKNEDKCNCEISTRRVARRGFNIEDDKWFSEESVSKMQIAQEEIEWLLNRGYNVNAVMDLVGGKYQFSARQRDALKRSTSIKDKYEKRNLTLLPYLAVKDGIIYIDGFNLIITLEVALSGGTLILGNDGTIRDLAGLRGTYRLIDKTDKSLELIGKMFNELKAPHVRFFLDAPVSNSGRLKTRILQHGECWNFATEVELVPNADPILAKMERVVTTDSIILDECISWFNISRKIINDYIKDAKIVNLSVKKDN</sequence>
<dbReference type="EMBL" id="BOPZ01000010">
    <property type="protein sequence ID" value="GIM28814.1"/>
    <property type="molecule type" value="Genomic_DNA"/>
</dbReference>